<protein>
    <submittedName>
        <fullName evidence="1">Uncharacterized protein</fullName>
    </submittedName>
</protein>
<dbReference type="Proteomes" id="UP000578449">
    <property type="component" value="Unassembled WGS sequence"/>
</dbReference>
<accession>A0A840PEB6</accession>
<dbReference type="EMBL" id="JACHGN010000013">
    <property type="protein sequence ID" value="MBB5136283.1"/>
    <property type="molecule type" value="Genomic_DNA"/>
</dbReference>
<reference evidence="1 2" key="1">
    <citation type="submission" date="2020-08" db="EMBL/GenBank/DDBJ databases">
        <title>Genomic Encyclopedia of Type Strains, Phase IV (KMG-IV): sequencing the most valuable type-strain genomes for metagenomic binning, comparative biology and taxonomic classification.</title>
        <authorList>
            <person name="Goeker M."/>
        </authorList>
    </citation>
    <scope>NUCLEOTIDE SEQUENCE [LARGE SCALE GENOMIC DNA]</scope>
    <source>
        <strain evidence="1 2">DSM 45615</strain>
    </source>
</reference>
<sequence length="61" mass="6914">MLHRDRVYSMAYLIDRAIVLGVSAAAYDPPSLAVIDALMGAPYPSWPEPLRRVLRRCTELR</sequence>
<gene>
    <name evidence="1" type="ORF">HNP84_006027</name>
</gene>
<keyword evidence="2" id="KW-1185">Reference proteome</keyword>
<proteinExistence type="predicted"/>
<dbReference type="RefSeq" id="WP_185053167.1">
    <property type="nucleotide sequence ID" value="NZ_BAABIX010000036.1"/>
</dbReference>
<organism evidence="1 2">
    <name type="scientific">Thermocatellispora tengchongensis</name>
    <dbReference type="NCBI Taxonomy" id="1073253"/>
    <lineage>
        <taxon>Bacteria</taxon>
        <taxon>Bacillati</taxon>
        <taxon>Actinomycetota</taxon>
        <taxon>Actinomycetes</taxon>
        <taxon>Streptosporangiales</taxon>
        <taxon>Streptosporangiaceae</taxon>
        <taxon>Thermocatellispora</taxon>
    </lineage>
</organism>
<name>A0A840PEB6_9ACTN</name>
<evidence type="ECO:0000313" key="1">
    <source>
        <dbReference type="EMBL" id="MBB5136283.1"/>
    </source>
</evidence>
<comment type="caution">
    <text evidence="1">The sequence shown here is derived from an EMBL/GenBank/DDBJ whole genome shotgun (WGS) entry which is preliminary data.</text>
</comment>
<dbReference type="AlphaFoldDB" id="A0A840PEB6"/>
<evidence type="ECO:0000313" key="2">
    <source>
        <dbReference type="Proteomes" id="UP000578449"/>
    </source>
</evidence>